<reference evidence="10 11" key="1">
    <citation type="journal article" date="2011" name="Nat. Genet.">
        <title>The genome of the mesopolyploid crop species Brassica rapa.</title>
        <authorList>
            <consortium name="Brassica rapa Genome Sequencing Project Consortium"/>
            <person name="Wang X."/>
            <person name="Wang H."/>
            <person name="Wang J."/>
            <person name="Sun R."/>
            <person name="Wu J."/>
            <person name="Liu S."/>
            <person name="Bai Y."/>
            <person name="Mun J.H."/>
            <person name="Bancroft I."/>
            <person name="Cheng F."/>
            <person name="Huang S."/>
            <person name="Li X."/>
            <person name="Hua W."/>
            <person name="Wang J."/>
            <person name="Wang X."/>
            <person name="Freeling M."/>
            <person name="Pires J.C."/>
            <person name="Paterson A.H."/>
            <person name="Chalhoub B."/>
            <person name="Wang B."/>
            <person name="Hayward A."/>
            <person name="Sharpe A.G."/>
            <person name="Park B.S."/>
            <person name="Weisshaar B."/>
            <person name="Liu B."/>
            <person name="Li B."/>
            <person name="Liu B."/>
            <person name="Tong C."/>
            <person name="Song C."/>
            <person name="Duran C."/>
            <person name="Peng C."/>
            <person name="Geng C."/>
            <person name="Koh C."/>
            <person name="Lin C."/>
            <person name="Edwards D."/>
            <person name="Mu D."/>
            <person name="Shen D."/>
            <person name="Soumpourou E."/>
            <person name="Li F."/>
            <person name="Fraser F."/>
            <person name="Conant G."/>
            <person name="Lassalle G."/>
            <person name="King G.J."/>
            <person name="Bonnema G."/>
            <person name="Tang H."/>
            <person name="Wang H."/>
            <person name="Belcram H."/>
            <person name="Zhou H."/>
            <person name="Hirakawa H."/>
            <person name="Abe H."/>
            <person name="Guo H."/>
            <person name="Wang H."/>
            <person name="Jin H."/>
            <person name="Parkin I.A."/>
            <person name="Batley J."/>
            <person name="Kim J.S."/>
            <person name="Just J."/>
            <person name="Li J."/>
            <person name="Xu J."/>
            <person name="Deng J."/>
            <person name="Kim J.A."/>
            <person name="Li J."/>
            <person name="Yu J."/>
            <person name="Meng J."/>
            <person name="Wang J."/>
            <person name="Min J."/>
            <person name="Poulain J."/>
            <person name="Wang J."/>
            <person name="Hatakeyama K."/>
            <person name="Wu K."/>
            <person name="Wang L."/>
            <person name="Fang L."/>
            <person name="Trick M."/>
            <person name="Links M.G."/>
            <person name="Zhao M."/>
            <person name="Jin M."/>
            <person name="Ramchiary N."/>
            <person name="Drou N."/>
            <person name="Berkman P.J."/>
            <person name="Cai Q."/>
            <person name="Huang Q."/>
            <person name="Li R."/>
            <person name="Tabata S."/>
            <person name="Cheng S."/>
            <person name="Zhang S."/>
            <person name="Zhang S."/>
            <person name="Huang S."/>
            <person name="Sato S."/>
            <person name="Sun S."/>
            <person name="Kwon S.J."/>
            <person name="Choi S.R."/>
            <person name="Lee T.H."/>
            <person name="Fan W."/>
            <person name="Zhao X."/>
            <person name="Tan X."/>
            <person name="Xu X."/>
            <person name="Wang Y."/>
            <person name="Qiu Y."/>
            <person name="Yin Y."/>
            <person name="Li Y."/>
            <person name="Du Y."/>
            <person name="Liao Y."/>
            <person name="Lim Y."/>
            <person name="Narusaka Y."/>
            <person name="Wang Y."/>
            <person name="Wang Z."/>
            <person name="Li Z."/>
            <person name="Wang Z."/>
            <person name="Xiong Z."/>
            <person name="Zhang Z."/>
        </authorList>
    </citation>
    <scope>NUCLEOTIDE SEQUENCE [LARGE SCALE GENOMIC DNA]</scope>
    <source>
        <strain evidence="10 11">cv. Chiifu-401-42</strain>
    </source>
</reference>
<evidence type="ECO:0000256" key="6">
    <source>
        <dbReference type="ARBA" id="ARBA00022989"/>
    </source>
</evidence>
<keyword evidence="4" id="KW-0732">Signal</keyword>
<dbReference type="HOGENOM" id="CLU_1410647_0_0_1"/>
<dbReference type="AlphaFoldDB" id="M4EFB5"/>
<dbReference type="InterPro" id="IPR001611">
    <property type="entry name" value="Leu-rich_rpt"/>
</dbReference>
<accession>M4EFB5</accession>
<keyword evidence="11" id="KW-1185">Reference proteome</keyword>
<dbReference type="Pfam" id="PF13855">
    <property type="entry name" value="LRR_8"/>
    <property type="match status" value="1"/>
</dbReference>
<keyword evidence="6" id="KW-1133">Transmembrane helix</keyword>
<evidence type="ECO:0000256" key="2">
    <source>
        <dbReference type="ARBA" id="ARBA00022614"/>
    </source>
</evidence>
<dbReference type="PROSITE" id="PS51450">
    <property type="entry name" value="LRR"/>
    <property type="match status" value="1"/>
</dbReference>
<reference evidence="10" key="3">
    <citation type="submission" date="2023-03" db="UniProtKB">
        <authorList>
            <consortium name="EnsemblPlants"/>
        </authorList>
    </citation>
    <scope>IDENTIFICATION</scope>
    <source>
        <strain evidence="10">cv. Chiifu-401-42</strain>
    </source>
</reference>
<sequence length="193" mass="21419">MNDLDVTGQIPEFIGNWTKLTILKIQGTAWRGPIPSSFSNLTSLTELLLGDISNGGSSLEFIKDMKSLSTLVLRNNNLTGTIPSNFGEYSNLQELDVSYNDLSGSLPSWVSLPNLDLNMKKTEDEEELKSVGHDKDTQMCMKRNRIIPQLKAVKEILTEEGMQCRQTSTARKKMELAGAVVLHNQYAPLVSCI</sequence>
<evidence type="ECO:0000256" key="7">
    <source>
        <dbReference type="ARBA" id="ARBA00023136"/>
    </source>
</evidence>
<keyword evidence="3" id="KW-0812">Transmembrane</keyword>
<dbReference type="InParanoid" id="M4EFB5"/>
<dbReference type="eggNOG" id="ENOG502QUW9">
    <property type="taxonomic scope" value="Eukaryota"/>
</dbReference>
<name>M4EFB5_BRACM</name>
<evidence type="ECO:0000256" key="5">
    <source>
        <dbReference type="ARBA" id="ARBA00022737"/>
    </source>
</evidence>
<dbReference type="PANTHER" id="PTHR27000">
    <property type="entry name" value="LEUCINE-RICH REPEAT RECEPTOR-LIKE PROTEIN KINASE FAMILY PROTEIN-RELATED"/>
    <property type="match status" value="1"/>
</dbReference>
<proteinExistence type="predicted"/>
<keyword evidence="8" id="KW-0675">Receptor</keyword>
<reference evidence="10 11" key="2">
    <citation type="journal article" date="2018" name="Hortic Res">
        <title>Improved Brassica rapa reference genome by single-molecule sequencing and chromosome conformation capture technologies.</title>
        <authorList>
            <person name="Zhang L."/>
            <person name="Cai X."/>
            <person name="Wu J."/>
            <person name="Liu M."/>
            <person name="Grob S."/>
            <person name="Cheng F."/>
            <person name="Liang J."/>
            <person name="Cai C."/>
            <person name="Liu Z."/>
            <person name="Liu B."/>
            <person name="Wang F."/>
            <person name="Li S."/>
            <person name="Liu F."/>
            <person name="Li X."/>
            <person name="Cheng L."/>
            <person name="Yang W."/>
            <person name="Li M.H."/>
            <person name="Grossniklaus U."/>
            <person name="Zheng H."/>
            <person name="Wang X."/>
        </authorList>
    </citation>
    <scope>NUCLEOTIDE SEQUENCE [LARGE SCALE GENOMIC DNA]</scope>
    <source>
        <strain evidence="10 11">cv. Chiifu-401-42</strain>
    </source>
</reference>
<dbReference type="STRING" id="51351.M4EFB5"/>
<keyword evidence="2" id="KW-0433">Leucine-rich repeat</keyword>
<dbReference type="GO" id="GO:0038023">
    <property type="term" value="F:signaling receptor activity"/>
    <property type="evidence" value="ECO:0000318"/>
    <property type="project" value="GO_Central"/>
</dbReference>
<keyword evidence="7" id="KW-0472">Membrane</keyword>
<dbReference type="Proteomes" id="UP000011750">
    <property type="component" value="Chromosome A09"/>
</dbReference>
<dbReference type="Gramene" id="Bra027477.1">
    <property type="protein sequence ID" value="Bra027477.1-P"/>
    <property type="gene ID" value="Bra027477"/>
</dbReference>
<comment type="subcellular location">
    <subcellularLocation>
        <location evidence="1">Membrane</location>
        <topology evidence="1">Single-pass type I membrane protein</topology>
    </subcellularLocation>
</comment>
<keyword evidence="5" id="KW-0677">Repeat</keyword>
<dbReference type="Gene3D" id="3.80.10.10">
    <property type="entry name" value="Ribonuclease Inhibitor"/>
    <property type="match status" value="1"/>
</dbReference>
<evidence type="ECO:0000313" key="10">
    <source>
        <dbReference type="EnsemblPlants" id="Bra027477.1-P"/>
    </source>
</evidence>
<organism evidence="10 11">
    <name type="scientific">Brassica campestris</name>
    <name type="common">Field mustard</name>
    <dbReference type="NCBI Taxonomy" id="3711"/>
    <lineage>
        <taxon>Eukaryota</taxon>
        <taxon>Viridiplantae</taxon>
        <taxon>Streptophyta</taxon>
        <taxon>Embryophyta</taxon>
        <taxon>Tracheophyta</taxon>
        <taxon>Spermatophyta</taxon>
        <taxon>Magnoliopsida</taxon>
        <taxon>eudicotyledons</taxon>
        <taxon>Gunneridae</taxon>
        <taxon>Pentapetalae</taxon>
        <taxon>rosids</taxon>
        <taxon>malvids</taxon>
        <taxon>Brassicales</taxon>
        <taxon>Brassicaceae</taxon>
        <taxon>Brassiceae</taxon>
        <taxon>Brassica</taxon>
    </lineage>
</organism>
<dbReference type="OMA" id="CMKRNRI"/>
<keyword evidence="9" id="KW-0325">Glycoprotein</keyword>
<dbReference type="PANTHER" id="PTHR27000:SF803">
    <property type="entry name" value="RECEPTOR-LIKE PROTEIN 45"/>
    <property type="match status" value="1"/>
</dbReference>
<evidence type="ECO:0000256" key="8">
    <source>
        <dbReference type="ARBA" id="ARBA00023170"/>
    </source>
</evidence>
<evidence type="ECO:0000256" key="9">
    <source>
        <dbReference type="ARBA" id="ARBA00023180"/>
    </source>
</evidence>
<evidence type="ECO:0000313" key="11">
    <source>
        <dbReference type="Proteomes" id="UP000011750"/>
    </source>
</evidence>
<protein>
    <submittedName>
        <fullName evidence="10">Uncharacterized protein</fullName>
    </submittedName>
</protein>
<dbReference type="EnsemblPlants" id="Bra027477.1">
    <property type="protein sequence ID" value="Bra027477.1-P"/>
    <property type="gene ID" value="Bra027477"/>
</dbReference>
<evidence type="ECO:0000256" key="4">
    <source>
        <dbReference type="ARBA" id="ARBA00022729"/>
    </source>
</evidence>
<dbReference type="GO" id="GO:0005886">
    <property type="term" value="C:plasma membrane"/>
    <property type="evidence" value="ECO:0000318"/>
    <property type="project" value="GO_Central"/>
</dbReference>
<evidence type="ECO:0000256" key="1">
    <source>
        <dbReference type="ARBA" id="ARBA00004479"/>
    </source>
</evidence>
<dbReference type="SMR" id="M4EFB5"/>
<dbReference type="InterPro" id="IPR032675">
    <property type="entry name" value="LRR_dom_sf"/>
</dbReference>
<dbReference type="SUPFAM" id="SSF52058">
    <property type="entry name" value="L domain-like"/>
    <property type="match status" value="1"/>
</dbReference>
<evidence type="ECO:0000256" key="3">
    <source>
        <dbReference type="ARBA" id="ARBA00022692"/>
    </source>
</evidence>